<dbReference type="Pfam" id="PF04568">
    <property type="entry name" value="IATP"/>
    <property type="match status" value="1"/>
</dbReference>
<evidence type="ECO:0000313" key="4">
    <source>
        <dbReference type="EMBL" id="KAJ0404927.1"/>
    </source>
</evidence>
<sequence>MLALRRAAAAAPKRAAIATPFQTASFSDAWKDSERAAEAAYFNKEDEKALRKLLKKLKGQADKNDAAGLKNHVEHDKDGLKKLGLKLTPEQEEALLKWKHEH</sequence>
<dbReference type="GO" id="GO:0005739">
    <property type="term" value="C:mitochondrion"/>
    <property type="evidence" value="ECO:0007669"/>
    <property type="project" value="UniProtKB-SubCell"/>
</dbReference>
<dbReference type="Proteomes" id="UP001209570">
    <property type="component" value="Unassembled WGS sequence"/>
</dbReference>
<evidence type="ECO:0000256" key="2">
    <source>
        <dbReference type="ARBA" id="ARBA00010901"/>
    </source>
</evidence>
<keyword evidence="3" id="KW-0496">Mitochondrion</keyword>
<dbReference type="GO" id="GO:0042030">
    <property type="term" value="F:ATPase inhibitor activity"/>
    <property type="evidence" value="ECO:0007669"/>
    <property type="project" value="InterPro"/>
</dbReference>
<dbReference type="EMBL" id="JAKCXM010000053">
    <property type="protein sequence ID" value="KAJ0404927.1"/>
    <property type="molecule type" value="Genomic_DNA"/>
</dbReference>
<accession>A0AAD5LPA6</accession>
<comment type="subcellular location">
    <subcellularLocation>
        <location evidence="1">Mitochondrion</location>
    </subcellularLocation>
</comment>
<evidence type="ECO:0000256" key="3">
    <source>
        <dbReference type="ARBA" id="ARBA00023128"/>
    </source>
</evidence>
<evidence type="ECO:0000313" key="5">
    <source>
        <dbReference type="Proteomes" id="UP001209570"/>
    </source>
</evidence>
<gene>
    <name evidence="4" type="ORF">P43SY_005926</name>
</gene>
<protein>
    <submittedName>
        <fullName evidence="4">Uncharacterized protein</fullName>
    </submittedName>
</protein>
<proteinExistence type="inferred from homology"/>
<organism evidence="4 5">
    <name type="scientific">Pythium insidiosum</name>
    <name type="common">Pythiosis disease agent</name>
    <dbReference type="NCBI Taxonomy" id="114742"/>
    <lineage>
        <taxon>Eukaryota</taxon>
        <taxon>Sar</taxon>
        <taxon>Stramenopiles</taxon>
        <taxon>Oomycota</taxon>
        <taxon>Peronosporomycetes</taxon>
        <taxon>Pythiales</taxon>
        <taxon>Pythiaceae</taxon>
        <taxon>Pythium</taxon>
    </lineage>
</organism>
<dbReference type="AlphaFoldDB" id="A0AAD5LPA6"/>
<reference evidence="4" key="1">
    <citation type="submission" date="2021-12" db="EMBL/GenBank/DDBJ databases">
        <title>Prjna785345.</title>
        <authorList>
            <person name="Rujirawat T."/>
            <person name="Krajaejun T."/>
        </authorList>
    </citation>
    <scope>NUCLEOTIDE SEQUENCE</scope>
    <source>
        <strain evidence="4">Pi057C3</strain>
    </source>
</reference>
<keyword evidence="5" id="KW-1185">Reference proteome</keyword>
<comment type="caution">
    <text evidence="4">The sequence shown here is derived from an EMBL/GenBank/DDBJ whole genome shotgun (WGS) entry which is preliminary data.</text>
</comment>
<evidence type="ECO:0000256" key="1">
    <source>
        <dbReference type="ARBA" id="ARBA00004173"/>
    </source>
</evidence>
<dbReference type="InterPro" id="IPR007648">
    <property type="entry name" value="ATPase_inhibitor_mt"/>
</dbReference>
<comment type="similarity">
    <text evidence="2">Belongs to the ATPase inhibitor family.</text>
</comment>
<name>A0AAD5LPA6_PYTIN</name>